<feature type="compositionally biased region" description="Basic and acidic residues" evidence="1">
    <location>
        <begin position="73"/>
        <end position="85"/>
    </location>
</feature>
<feature type="region of interest" description="Disordered" evidence="1">
    <location>
        <begin position="61"/>
        <end position="85"/>
    </location>
</feature>
<keyword evidence="3" id="KW-1185">Reference proteome</keyword>
<proteinExistence type="predicted"/>
<evidence type="ECO:0000313" key="3">
    <source>
        <dbReference type="Proteomes" id="UP000238937"/>
    </source>
</evidence>
<dbReference type="AlphaFoldDB" id="A0A2T1FZY8"/>
<comment type="caution">
    <text evidence="2">The sequence shown here is derived from an EMBL/GenBank/DDBJ whole genome shotgun (WGS) entry which is preliminary data.</text>
</comment>
<accession>A0A2T1FZY8</accession>
<organism evidence="2 3">
    <name type="scientific">Chamaesiphon polymorphus CCALA 037</name>
    <dbReference type="NCBI Taxonomy" id="2107692"/>
    <lineage>
        <taxon>Bacteria</taxon>
        <taxon>Bacillati</taxon>
        <taxon>Cyanobacteriota</taxon>
        <taxon>Cyanophyceae</taxon>
        <taxon>Gomontiellales</taxon>
        <taxon>Chamaesiphonaceae</taxon>
        <taxon>Chamaesiphon</taxon>
    </lineage>
</organism>
<name>A0A2T1FZY8_9CYAN</name>
<reference evidence="2 3" key="1">
    <citation type="submission" date="2018-03" db="EMBL/GenBank/DDBJ databases">
        <title>The ancient ancestry and fast evolution of plastids.</title>
        <authorList>
            <person name="Moore K.R."/>
            <person name="Magnabosco C."/>
            <person name="Momper L."/>
            <person name="Gold D.A."/>
            <person name="Bosak T."/>
            <person name="Fournier G.P."/>
        </authorList>
    </citation>
    <scope>NUCLEOTIDE SEQUENCE [LARGE SCALE GENOMIC DNA]</scope>
    <source>
        <strain evidence="2 3">CCALA 037</strain>
    </source>
</reference>
<dbReference type="Proteomes" id="UP000238937">
    <property type="component" value="Unassembled WGS sequence"/>
</dbReference>
<dbReference type="EMBL" id="PVWO01000393">
    <property type="protein sequence ID" value="PSB50542.1"/>
    <property type="molecule type" value="Genomic_DNA"/>
</dbReference>
<evidence type="ECO:0000256" key="1">
    <source>
        <dbReference type="SAM" id="MobiDB-lite"/>
    </source>
</evidence>
<sequence>MSIAVQTDKIEVISQAKNNKNCMPRLVGRTSKTPLYTTIAVLILAAATALEYTGEIDLVPGFGRDNPSRRSTHFYDSDPRRPIEP</sequence>
<protein>
    <submittedName>
        <fullName evidence="2">Uncharacterized protein</fullName>
    </submittedName>
</protein>
<gene>
    <name evidence="2" type="ORF">C7B77_22650</name>
</gene>
<evidence type="ECO:0000313" key="2">
    <source>
        <dbReference type="EMBL" id="PSB50542.1"/>
    </source>
</evidence>